<organism evidence="1">
    <name type="scientific">Zea mays</name>
    <name type="common">Maize</name>
    <dbReference type="NCBI Taxonomy" id="4577"/>
    <lineage>
        <taxon>Eukaryota</taxon>
        <taxon>Viridiplantae</taxon>
        <taxon>Streptophyta</taxon>
        <taxon>Embryophyta</taxon>
        <taxon>Tracheophyta</taxon>
        <taxon>Spermatophyta</taxon>
        <taxon>Magnoliopsida</taxon>
        <taxon>Liliopsida</taxon>
        <taxon>Poales</taxon>
        <taxon>Poaceae</taxon>
        <taxon>PACMAD clade</taxon>
        <taxon>Panicoideae</taxon>
        <taxon>Andropogonodae</taxon>
        <taxon>Andropogoneae</taxon>
        <taxon>Tripsacinae</taxon>
        <taxon>Zea</taxon>
    </lineage>
</organism>
<reference evidence="1" key="2">
    <citation type="submission" date="2012-06" db="EMBL/GenBank/DDBJ databases">
        <authorList>
            <person name="Yu Y."/>
            <person name="Currie J."/>
            <person name="Lomeli R."/>
            <person name="Angelova A."/>
            <person name="Collura K."/>
            <person name="Wissotski M."/>
            <person name="Campos D."/>
            <person name="Kudrna D."/>
            <person name="Golser W."/>
            <person name="Ashely E."/>
            <person name="Descour A."/>
            <person name="Fernandes J."/>
            <person name="Soderlund C."/>
            <person name="Walbot V."/>
        </authorList>
    </citation>
    <scope>NUCLEOTIDE SEQUENCE</scope>
    <source>
        <strain evidence="1">B73</strain>
    </source>
</reference>
<evidence type="ECO:0000313" key="1">
    <source>
        <dbReference type="EMBL" id="ACR35250.1"/>
    </source>
</evidence>
<sequence length="80" mass="9059">MQHSTTLMSSSYKQIHKNDAIRMDIIYHAQRLPPIRLASCMSFCMIVTRLAWMAHRFAISNSSIKWNSAASCSARRASAV</sequence>
<proteinExistence type="evidence at transcript level"/>
<protein>
    <submittedName>
        <fullName evidence="1">Uncharacterized protein</fullName>
    </submittedName>
</protein>
<accession>C4J250</accession>
<reference evidence="1" key="1">
    <citation type="journal article" date="2009" name="PLoS Genet.">
        <title>Sequencing, mapping, and analysis of 27,455 maize full-length cDNAs.</title>
        <authorList>
            <person name="Soderlund C."/>
            <person name="Descour A."/>
            <person name="Kudrna D."/>
            <person name="Bomhoff M."/>
            <person name="Boyd L."/>
            <person name="Currie J."/>
            <person name="Angelova A."/>
            <person name="Collura K."/>
            <person name="Wissotski M."/>
            <person name="Ashley E."/>
            <person name="Morrow D."/>
            <person name="Fernandes J."/>
            <person name="Walbot V."/>
            <person name="Yu Y."/>
        </authorList>
    </citation>
    <scope>NUCLEOTIDE SEQUENCE</scope>
    <source>
        <strain evidence="1">B73</strain>
    </source>
</reference>
<name>C4J250_MAIZE</name>
<dbReference type="EMBL" id="BT084897">
    <property type="protein sequence ID" value="ACR35250.1"/>
    <property type="molecule type" value="mRNA"/>
</dbReference>
<dbReference type="AlphaFoldDB" id="C4J250"/>